<protein>
    <recommendedName>
        <fullName evidence="4">Sorbitol dehydrogenase</fullName>
    </recommendedName>
</protein>
<feature type="chain" id="PRO_5046069194" description="Sorbitol dehydrogenase" evidence="1">
    <location>
        <begin position="36"/>
        <end position="180"/>
    </location>
</feature>
<name>A0ABR8SCA3_9BURK</name>
<organism evidence="2 3">
    <name type="scientific">Comamonas avium</name>
    <dbReference type="NCBI Taxonomy" id="2762231"/>
    <lineage>
        <taxon>Bacteria</taxon>
        <taxon>Pseudomonadati</taxon>
        <taxon>Pseudomonadota</taxon>
        <taxon>Betaproteobacteria</taxon>
        <taxon>Burkholderiales</taxon>
        <taxon>Comamonadaceae</taxon>
        <taxon>Comamonas</taxon>
    </lineage>
</organism>
<dbReference type="Pfam" id="PF12318">
    <property type="entry name" value="FAD-SLDH"/>
    <property type="match status" value="1"/>
</dbReference>
<dbReference type="PROSITE" id="PS51318">
    <property type="entry name" value="TAT"/>
    <property type="match status" value="1"/>
</dbReference>
<evidence type="ECO:0008006" key="4">
    <source>
        <dbReference type="Google" id="ProtNLM"/>
    </source>
</evidence>
<sequence length="180" mass="19600">MTSHFNIPSFGLQRRHLLGGALAASVVQLAPLSWAAQPVSPAATGAFMALSQYLTERNHLSPKLAGRMQAGLQSLDSHFTAHADALWQWVQAQQVTLAQLNERLKAEKPELLAIPGQIMQAWYLGIVGAGTQAKVVTYEFALNAQTVADKLRPPSYSYGVYGSWTSNPTTFNLQRIARPA</sequence>
<proteinExistence type="predicted"/>
<dbReference type="Proteomes" id="UP000634919">
    <property type="component" value="Unassembled WGS sequence"/>
</dbReference>
<gene>
    <name evidence="2" type="ORF">H9646_11525</name>
</gene>
<dbReference type="RefSeq" id="WP_191723507.1">
    <property type="nucleotide sequence ID" value="NZ_JACSQK010000005.1"/>
</dbReference>
<keyword evidence="1" id="KW-0732">Signal</keyword>
<comment type="caution">
    <text evidence="2">The sequence shown here is derived from an EMBL/GenBank/DDBJ whole genome shotgun (WGS) entry which is preliminary data.</text>
</comment>
<keyword evidence="3" id="KW-1185">Reference proteome</keyword>
<evidence type="ECO:0000313" key="3">
    <source>
        <dbReference type="Proteomes" id="UP000634919"/>
    </source>
</evidence>
<evidence type="ECO:0000256" key="1">
    <source>
        <dbReference type="SAM" id="SignalP"/>
    </source>
</evidence>
<evidence type="ECO:0000313" key="2">
    <source>
        <dbReference type="EMBL" id="MBD7961116.1"/>
    </source>
</evidence>
<dbReference type="InterPro" id="IPR024651">
    <property type="entry name" value="FAD-SLDH_ssu"/>
</dbReference>
<accession>A0ABR8SCA3</accession>
<dbReference type="InterPro" id="IPR006311">
    <property type="entry name" value="TAT_signal"/>
</dbReference>
<reference evidence="2 3" key="1">
    <citation type="submission" date="2020-08" db="EMBL/GenBank/DDBJ databases">
        <title>A Genomic Blueprint of the Chicken Gut Microbiome.</title>
        <authorList>
            <person name="Gilroy R."/>
            <person name="Ravi A."/>
            <person name="Getino M."/>
            <person name="Pursley I."/>
            <person name="Horton D.L."/>
            <person name="Alikhan N.-F."/>
            <person name="Baker D."/>
            <person name="Gharbi K."/>
            <person name="Hall N."/>
            <person name="Watson M."/>
            <person name="Adriaenssens E.M."/>
            <person name="Foster-Nyarko E."/>
            <person name="Jarju S."/>
            <person name="Secka A."/>
            <person name="Antonio M."/>
            <person name="Oren A."/>
            <person name="Chaudhuri R."/>
            <person name="La Ragione R.M."/>
            <person name="Hildebrand F."/>
            <person name="Pallen M.J."/>
        </authorList>
    </citation>
    <scope>NUCLEOTIDE SEQUENCE [LARGE SCALE GENOMIC DNA]</scope>
    <source>
        <strain evidence="2 3">Sa2CVA6</strain>
    </source>
</reference>
<feature type="signal peptide" evidence="1">
    <location>
        <begin position="1"/>
        <end position="35"/>
    </location>
</feature>
<dbReference type="EMBL" id="JACSQK010000005">
    <property type="protein sequence ID" value="MBD7961116.1"/>
    <property type="molecule type" value="Genomic_DNA"/>
</dbReference>